<evidence type="ECO:0000256" key="1">
    <source>
        <dbReference type="ARBA" id="ARBA00022614"/>
    </source>
</evidence>
<reference evidence="3 4" key="1">
    <citation type="journal article" date="2021" name="DNA Res.">
        <title>Genome analysis of Candida subhashii reveals its hybrid nature and dual mitochondrial genome conformations.</title>
        <authorList>
            <person name="Mixao V."/>
            <person name="Hegedusova E."/>
            <person name="Saus E."/>
            <person name="Pryszcz L.P."/>
            <person name="Cillingova A."/>
            <person name="Nosek J."/>
            <person name="Gabaldon T."/>
        </authorList>
    </citation>
    <scope>NUCLEOTIDE SEQUENCE [LARGE SCALE GENOMIC DNA]</scope>
    <source>
        <strain evidence="3 4">CBS 10753</strain>
    </source>
</reference>
<evidence type="ECO:0000256" key="2">
    <source>
        <dbReference type="ARBA" id="ARBA00022737"/>
    </source>
</evidence>
<dbReference type="EMBL" id="JAGSYN010000184">
    <property type="protein sequence ID" value="KAG7662135.1"/>
    <property type="molecule type" value="Genomic_DNA"/>
</dbReference>
<dbReference type="OrthoDB" id="2015831at2759"/>
<protein>
    <submittedName>
        <fullName evidence="3">Uncharacterized protein</fullName>
    </submittedName>
</protein>
<name>A0A8J5UVB4_9ASCO</name>
<gene>
    <name evidence="3" type="ORF">J8A68_004397</name>
</gene>
<dbReference type="RefSeq" id="XP_049262368.1">
    <property type="nucleotide sequence ID" value="XM_049408352.1"/>
</dbReference>
<keyword evidence="2" id="KW-0677">Repeat</keyword>
<proteinExistence type="predicted"/>
<accession>A0A8J5UVB4</accession>
<keyword evidence="4" id="KW-1185">Reference proteome</keyword>
<dbReference type="InterPro" id="IPR001611">
    <property type="entry name" value="Leu-rich_rpt"/>
</dbReference>
<dbReference type="Proteomes" id="UP000694255">
    <property type="component" value="Unassembled WGS sequence"/>
</dbReference>
<keyword evidence="1" id="KW-0433">Leucine-rich repeat</keyword>
<organism evidence="3 4">
    <name type="scientific">[Candida] subhashii</name>
    <dbReference type="NCBI Taxonomy" id="561895"/>
    <lineage>
        <taxon>Eukaryota</taxon>
        <taxon>Fungi</taxon>
        <taxon>Dikarya</taxon>
        <taxon>Ascomycota</taxon>
        <taxon>Saccharomycotina</taxon>
        <taxon>Pichiomycetes</taxon>
        <taxon>Debaryomycetaceae</taxon>
        <taxon>Spathaspora</taxon>
    </lineage>
</organism>
<comment type="caution">
    <text evidence="3">The sequence shown here is derived from an EMBL/GenBank/DDBJ whole genome shotgun (WGS) entry which is preliminary data.</text>
</comment>
<sequence>MDQQWNEQLSYSTRKRQRRRFEIFHLPIEVIELIISFIPDDCLETYVDIPFLGEHAINKLYRFIEIVWSQSTYSEGTYYTPNAFSSIAIPKLDDGTSLSNLLNEVDACGGSYKQLKVNQFVQLRKKYNTFKPKIVYFKDYMQFVWFHERYPDILRQLPRIDFSYGQGYKLPPSLFDPSYKVFRLSTKFGGGCRHPDVANEHRFHTLLSSISSLTAYFFPWFTDESWRETWGVNLQDLELNKADSDQLPRLFPNLRKLRLTDKINLFQTRFPRLPSKLQFLQIYISELDELDVSYLENLREFVADIGCGFDELSKFKFPLGIESVILWGMELSSRNSLETAHSSPYRLESLDSIELYTNLKELRIGHGNISLKTTAFSNISLPSSLKTLEILLFDFIKQRGSAGPRVTFDESFQIPNNLRVLNLDVFQGLYQPEKLTFPDSLRVLKISNNGLQDAWDESVPEENWSSARFPDSLIELKLHVPKVDGVVLPKSLRSLDLYSFSPISSISFLDLNELVQLSVAWKGMEEFVYKLPSSLRTLDLSDNYDLDTIIIHAPNLKRVELANTKFEKIERLNFQLPDCVESLSVMPRGLDPIEPGDALDIMEPNVLPKQLKELYLTKYYITAKLLGEMKLDSYKNLVKLDLSGNKIRFLERSFPLSLRCLILDGNPISTLSDPNVLSELSNLQEIRMSETKINQYLQSEGMTLKFPPSLKILNLSDNKLEAGVAANIILSNCCELQELFLNRNPNMTDVQIIIDTVKSSSPDMVEMLLDYHVKEHVNEEGAKFVTFR</sequence>
<dbReference type="InterPro" id="IPR050333">
    <property type="entry name" value="SLRP"/>
</dbReference>
<dbReference type="PANTHER" id="PTHR45712:SF22">
    <property type="entry name" value="INSULIN-LIKE GROWTH FACTOR-BINDING PROTEIN COMPLEX ACID LABILE SUBUNIT"/>
    <property type="match status" value="1"/>
</dbReference>
<dbReference type="PROSITE" id="PS51450">
    <property type="entry name" value="LRR"/>
    <property type="match status" value="1"/>
</dbReference>
<evidence type="ECO:0000313" key="4">
    <source>
        <dbReference type="Proteomes" id="UP000694255"/>
    </source>
</evidence>
<dbReference type="AlphaFoldDB" id="A0A8J5UVB4"/>
<dbReference type="GeneID" id="73471197"/>
<evidence type="ECO:0000313" key="3">
    <source>
        <dbReference type="EMBL" id="KAG7662135.1"/>
    </source>
</evidence>
<dbReference type="PANTHER" id="PTHR45712">
    <property type="entry name" value="AGAP008170-PA"/>
    <property type="match status" value="1"/>
</dbReference>